<accession>A0ACC3SLW6</accession>
<comment type="caution">
    <text evidence="1">The sequence shown here is derived from an EMBL/GenBank/DDBJ whole genome shotgun (WGS) entry which is preliminary data.</text>
</comment>
<name>A0ACC3SLW6_9PEZI</name>
<gene>
    <name evidence="1" type="ORF">M8818_000963</name>
</gene>
<dbReference type="Proteomes" id="UP001320706">
    <property type="component" value="Unassembled WGS sequence"/>
</dbReference>
<protein>
    <submittedName>
        <fullName evidence="1">Uncharacterized protein</fullName>
    </submittedName>
</protein>
<proteinExistence type="predicted"/>
<dbReference type="EMBL" id="JAMKPW020000004">
    <property type="protein sequence ID" value="KAK8219231.1"/>
    <property type="molecule type" value="Genomic_DNA"/>
</dbReference>
<evidence type="ECO:0000313" key="1">
    <source>
        <dbReference type="EMBL" id="KAK8219231.1"/>
    </source>
</evidence>
<evidence type="ECO:0000313" key="2">
    <source>
        <dbReference type="Proteomes" id="UP001320706"/>
    </source>
</evidence>
<organism evidence="1 2">
    <name type="scientific">Zalaria obscura</name>
    <dbReference type="NCBI Taxonomy" id="2024903"/>
    <lineage>
        <taxon>Eukaryota</taxon>
        <taxon>Fungi</taxon>
        <taxon>Dikarya</taxon>
        <taxon>Ascomycota</taxon>
        <taxon>Pezizomycotina</taxon>
        <taxon>Dothideomycetes</taxon>
        <taxon>Dothideomycetidae</taxon>
        <taxon>Dothideales</taxon>
        <taxon>Zalariaceae</taxon>
        <taxon>Zalaria</taxon>
    </lineage>
</organism>
<sequence length="387" mass="43791">MTSFRGETWTLYGFAQLFIVLRLFVRSRKLGGVRRWQAEDWMAVNTTFWFTLLIIALNKVVYGGGSNFMTADEQAALTPETKAERVEGSKWVLVSEQAMILTVWSCKVIMLLIYRRLTEGLSQRRFINIAAVWTFLGFIATQIALFTACRPFWGYWTVPAPTTQCWSYWNFEYVEGVFNITADVGMLLVAFPIVARVRLPLQQKAPILGVFGMGAFVIAAAICTKVYCFVPSLLSYEYLNWYARESSIGIIVTNLPAVWSFLRDIFPELRKWGYRTSSGSRSEPAYASGQPRSRITLAGTGDERYDMQHMGGLDIMKRSTSEEHIIPHGNGPVNGLTIEKNTTVVVSEDLQWERDYKNREDTSHAVSLAHDLSDMHGAQSRAFCSAV</sequence>
<keyword evidence="2" id="KW-1185">Reference proteome</keyword>
<reference evidence="1" key="1">
    <citation type="submission" date="2024-02" db="EMBL/GenBank/DDBJ databases">
        <title>Metagenome Assembled Genome of Zalaria obscura JY119.</title>
        <authorList>
            <person name="Vighnesh L."/>
            <person name="Jagadeeshwari U."/>
            <person name="Venkata Ramana C."/>
            <person name="Sasikala C."/>
        </authorList>
    </citation>
    <scope>NUCLEOTIDE SEQUENCE</scope>
    <source>
        <strain evidence="1">JY119</strain>
    </source>
</reference>